<gene>
    <name evidence="2" type="ORF">GCM10010976_09480</name>
</gene>
<dbReference type="AlphaFoldDB" id="A0A917GDD3"/>
<dbReference type="Proteomes" id="UP000625976">
    <property type="component" value="Unassembled WGS sequence"/>
</dbReference>
<protein>
    <recommendedName>
        <fullName evidence="1">STAS domain-containing protein</fullName>
    </recommendedName>
</protein>
<evidence type="ECO:0000259" key="1">
    <source>
        <dbReference type="PROSITE" id="PS50801"/>
    </source>
</evidence>
<reference evidence="2" key="2">
    <citation type="submission" date="2020-09" db="EMBL/GenBank/DDBJ databases">
        <authorList>
            <person name="Sun Q."/>
            <person name="Zhou Y."/>
        </authorList>
    </citation>
    <scope>NUCLEOTIDE SEQUENCE</scope>
    <source>
        <strain evidence="2">CGMCC 1.12751</strain>
    </source>
</reference>
<reference evidence="2" key="1">
    <citation type="journal article" date="2014" name="Int. J. Syst. Evol. Microbiol.">
        <title>Complete genome sequence of Corynebacterium casei LMG S-19264T (=DSM 44701T), isolated from a smear-ripened cheese.</title>
        <authorList>
            <consortium name="US DOE Joint Genome Institute (JGI-PGF)"/>
            <person name="Walter F."/>
            <person name="Albersmeier A."/>
            <person name="Kalinowski J."/>
            <person name="Ruckert C."/>
        </authorList>
    </citation>
    <scope>NUCLEOTIDE SEQUENCE</scope>
    <source>
        <strain evidence="2">CGMCC 1.12751</strain>
    </source>
</reference>
<accession>A0A917GDD3</accession>
<evidence type="ECO:0000313" key="3">
    <source>
        <dbReference type="Proteomes" id="UP000625976"/>
    </source>
</evidence>
<dbReference type="RefSeq" id="WP_188462346.1">
    <property type="nucleotide sequence ID" value="NZ_BMFQ01000001.1"/>
</dbReference>
<feature type="domain" description="STAS" evidence="1">
    <location>
        <begin position="12"/>
        <end position="76"/>
    </location>
</feature>
<evidence type="ECO:0000313" key="2">
    <source>
        <dbReference type="EMBL" id="GGG39930.1"/>
    </source>
</evidence>
<keyword evidence="3" id="KW-1185">Reference proteome</keyword>
<proteinExistence type="predicted"/>
<name>A0A917GDD3_9FLAO</name>
<dbReference type="SUPFAM" id="SSF52091">
    <property type="entry name" value="SpoIIaa-like"/>
    <property type="match status" value="1"/>
</dbReference>
<dbReference type="PROSITE" id="PS50801">
    <property type="entry name" value="STAS"/>
    <property type="match status" value="1"/>
</dbReference>
<sequence>MNLTITHYNNFFKVTGILNRHTVGMFQNEFQDVFEKLQTVTISIEGLESIDKDGVNALAKLHNESISLKKQLSIIGFGCKDLYDHFKSNDAA</sequence>
<dbReference type="Gene3D" id="3.30.750.24">
    <property type="entry name" value="STAS domain"/>
    <property type="match status" value="1"/>
</dbReference>
<dbReference type="InterPro" id="IPR036513">
    <property type="entry name" value="STAS_dom_sf"/>
</dbReference>
<dbReference type="InterPro" id="IPR002645">
    <property type="entry name" value="STAS_dom"/>
</dbReference>
<comment type="caution">
    <text evidence="2">The sequence shown here is derived from an EMBL/GenBank/DDBJ whole genome shotgun (WGS) entry which is preliminary data.</text>
</comment>
<organism evidence="2 3">
    <name type="scientific">Bizionia arctica</name>
    <dbReference type="NCBI Taxonomy" id="1495645"/>
    <lineage>
        <taxon>Bacteria</taxon>
        <taxon>Pseudomonadati</taxon>
        <taxon>Bacteroidota</taxon>
        <taxon>Flavobacteriia</taxon>
        <taxon>Flavobacteriales</taxon>
        <taxon>Flavobacteriaceae</taxon>
        <taxon>Bizionia</taxon>
    </lineage>
</organism>
<dbReference type="EMBL" id="BMFQ01000001">
    <property type="protein sequence ID" value="GGG39930.1"/>
    <property type="molecule type" value="Genomic_DNA"/>
</dbReference>